<name>A0A517NQA2_9BACT</name>
<feature type="domain" description="Polymerase/histidinol phosphatase N-terminal" evidence="8">
    <location>
        <begin position="379"/>
        <end position="459"/>
    </location>
</feature>
<dbReference type="InterPro" id="IPR022311">
    <property type="entry name" value="PolX-like"/>
</dbReference>
<comment type="catalytic activity">
    <reaction evidence="7">
        <text>DNA(n) + a 2'-deoxyribonucleoside 5'-triphosphate = DNA(n+1) + diphosphate</text>
        <dbReference type="Rhea" id="RHEA:22508"/>
        <dbReference type="Rhea" id="RHEA-COMP:17339"/>
        <dbReference type="Rhea" id="RHEA-COMP:17340"/>
        <dbReference type="ChEBI" id="CHEBI:33019"/>
        <dbReference type="ChEBI" id="CHEBI:61560"/>
        <dbReference type="ChEBI" id="CHEBI:173112"/>
        <dbReference type="EC" id="2.7.7.7"/>
    </reaction>
</comment>
<dbReference type="Pfam" id="PF14520">
    <property type="entry name" value="HHH_5"/>
    <property type="match status" value="1"/>
</dbReference>
<evidence type="ECO:0000313" key="11">
    <source>
        <dbReference type="Proteomes" id="UP000319817"/>
    </source>
</evidence>
<dbReference type="EC" id="2.7.7.7" evidence="1"/>
<evidence type="ECO:0000256" key="6">
    <source>
        <dbReference type="ARBA" id="ARBA00023204"/>
    </source>
</evidence>
<evidence type="ECO:0000256" key="4">
    <source>
        <dbReference type="ARBA" id="ARBA00022763"/>
    </source>
</evidence>
<dbReference type="PRINTS" id="PR00870">
    <property type="entry name" value="DNAPOLXBETA"/>
</dbReference>
<dbReference type="Gene3D" id="3.20.20.140">
    <property type="entry name" value="Metal-dependent hydrolases"/>
    <property type="match status" value="1"/>
</dbReference>
<sequence length="610" mass="67349">MRLLADSRIDGSSVNLKRLGKQTSHDTDWHTTYRNNQAVDNAAIASVFEEMAELLEFKGENPFRIRAYQNGAKAIRELDESVADILADASRKLSDVPGIGKTLVEKTQVLVDTGNLPQLEKLRGEVPEIVIVMARIPGLGAKKAAKIHAELGIESLDDLKRACQEGTVGKLKGFGKKTEDSILEGIAIAKQAGERIYWATGDELAHHISDHMSRCSGIEKMQWAGSYRRGRDTIGDLDLLIVADDRIAAMDHLEAYPDRSQTIGRGDTKISIRVGKAFQVDMRCVEADQFGAALQYFTGSQAHNIHTRKIAKEKGMKINEYGVFRTDDETKVAGETEEDVYAAIGLPWIAPELREDRIEFKAAEQGSLPDLIELSDICGDLHMHTTATDGKGTIRDMADAAIERGMKYIAITDHSQRVSMAMGLTPERLLAQWNSIDEIRPEYEGRLVILKGIECDILEAGGMDLPDDVLAQADWVLASVHYGQKQPRDQITDRILGAVENPHVTCIAHPTGRLLNRRPPYEVDMDAVMKAAKEHGTLMELNANPARLDLNELHLAAAKRMGIPIVISTDAHSTDGMDVMQYGIKQARRGGLTASDVVNTKSWEEFQSIL</sequence>
<dbReference type="InterPro" id="IPR027421">
    <property type="entry name" value="DNA_pol_lamdba_lyase_dom_sf"/>
</dbReference>
<feature type="domain" description="DNA-directed DNA polymerase X" evidence="9">
    <location>
        <begin position="38"/>
        <end position="355"/>
    </location>
</feature>
<dbReference type="Proteomes" id="UP000319817">
    <property type="component" value="Chromosome"/>
</dbReference>
<keyword evidence="5" id="KW-0239">DNA-directed DNA polymerase</keyword>
<dbReference type="CDD" id="cd00141">
    <property type="entry name" value="NT_POLXc"/>
    <property type="match status" value="1"/>
</dbReference>
<dbReference type="EMBL" id="CP036526">
    <property type="protein sequence ID" value="QDT09306.1"/>
    <property type="molecule type" value="Genomic_DNA"/>
</dbReference>
<dbReference type="InterPro" id="IPR004013">
    <property type="entry name" value="PHP_dom"/>
</dbReference>
<keyword evidence="4" id="KW-0227">DNA damage</keyword>
<dbReference type="SUPFAM" id="SSF47802">
    <property type="entry name" value="DNA polymerase beta, N-terminal domain-like"/>
    <property type="match status" value="1"/>
</dbReference>
<reference evidence="10 11" key="1">
    <citation type="submission" date="2019-02" db="EMBL/GenBank/DDBJ databases">
        <title>Deep-cultivation of Planctomycetes and their phenomic and genomic characterization uncovers novel biology.</title>
        <authorList>
            <person name="Wiegand S."/>
            <person name="Jogler M."/>
            <person name="Boedeker C."/>
            <person name="Pinto D."/>
            <person name="Vollmers J."/>
            <person name="Rivas-Marin E."/>
            <person name="Kohn T."/>
            <person name="Peeters S.H."/>
            <person name="Heuer A."/>
            <person name="Rast P."/>
            <person name="Oberbeckmann S."/>
            <person name="Bunk B."/>
            <person name="Jeske O."/>
            <person name="Meyerdierks A."/>
            <person name="Storesund J.E."/>
            <person name="Kallscheuer N."/>
            <person name="Luecker S."/>
            <person name="Lage O.M."/>
            <person name="Pohl T."/>
            <person name="Merkel B.J."/>
            <person name="Hornburger P."/>
            <person name="Mueller R.-W."/>
            <person name="Bruemmer F."/>
            <person name="Labrenz M."/>
            <person name="Spormann A.M."/>
            <person name="Op den Camp H."/>
            <person name="Overmann J."/>
            <person name="Amann R."/>
            <person name="Jetten M.S.M."/>
            <person name="Mascher T."/>
            <person name="Medema M.H."/>
            <person name="Devos D.P."/>
            <person name="Kaster A.-K."/>
            <person name="Ovreas L."/>
            <person name="Rohde M."/>
            <person name="Galperin M.Y."/>
            <person name="Jogler C."/>
        </authorList>
    </citation>
    <scope>NUCLEOTIDE SEQUENCE [LARGE SCALE GENOMIC DNA]</scope>
    <source>
        <strain evidence="10 11">K23_9</strain>
    </source>
</reference>
<dbReference type="PANTHER" id="PTHR36928">
    <property type="entry name" value="PHOSPHATASE YCDX-RELATED"/>
    <property type="match status" value="1"/>
</dbReference>
<keyword evidence="6" id="KW-0234">DNA repair</keyword>
<dbReference type="InterPro" id="IPR002054">
    <property type="entry name" value="DNA-dir_DNA_pol_X"/>
</dbReference>
<proteinExistence type="predicted"/>
<gene>
    <name evidence="10" type="primary">polX</name>
    <name evidence="10" type="ORF">K239x_12520</name>
</gene>
<dbReference type="InterPro" id="IPR050243">
    <property type="entry name" value="PHP_phosphatase"/>
</dbReference>
<dbReference type="AlphaFoldDB" id="A0A517NQA2"/>
<evidence type="ECO:0000256" key="2">
    <source>
        <dbReference type="ARBA" id="ARBA00022679"/>
    </source>
</evidence>
<evidence type="ECO:0000256" key="3">
    <source>
        <dbReference type="ARBA" id="ARBA00022695"/>
    </source>
</evidence>
<dbReference type="Pfam" id="PF14791">
    <property type="entry name" value="DNA_pol_B_thumb"/>
    <property type="match status" value="1"/>
</dbReference>
<dbReference type="GO" id="GO:0003677">
    <property type="term" value="F:DNA binding"/>
    <property type="evidence" value="ECO:0007669"/>
    <property type="project" value="InterPro"/>
</dbReference>
<dbReference type="GO" id="GO:0005829">
    <property type="term" value="C:cytosol"/>
    <property type="evidence" value="ECO:0007669"/>
    <property type="project" value="TreeGrafter"/>
</dbReference>
<dbReference type="InterPro" id="IPR016195">
    <property type="entry name" value="Pol/histidinol_Pase-like"/>
</dbReference>
<dbReference type="SMART" id="SM00481">
    <property type="entry name" value="POLIIIAc"/>
    <property type="match status" value="1"/>
</dbReference>
<dbReference type="Pfam" id="PF02811">
    <property type="entry name" value="PHP"/>
    <property type="match status" value="1"/>
</dbReference>
<dbReference type="Pfam" id="PF14716">
    <property type="entry name" value="HHH_8"/>
    <property type="match status" value="1"/>
</dbReference>
<dbReference type="SMART" id="SM00483">
    <property type="entry name" value="POLXc"/>
    <property type="match status" value="1"/>
</dbReference>
<dbReference type="PANTHER" id="PTHR36928:SF1">
    <property type="entry name" value="PHOSPHATASE YCDX-RELATED"/>
    <property type="match status" value="1"/>
</dbReference>
<accession>A0A517NQA2</accession>
<dbReference type="Gene3D" id="1.10.150.110">
    <property type="entry name" value="DNA polymerase beta, N-terminal domain-like"/>
    <property type="match status" value="1"/>
</dbReference>
<dbReference type="GO" id="GO:0004527">
    <property type="term" value="F:exonuclease activity"/>
    <property type="evidence" value="ECO:0007669"/>
    <property type="project" value="UniProtKB-KW"/>
</dbReference>
<dbReference type="CDD" id="cd07436">
    <property type="entry name" value="PHP_PolX"/>
    <property type="match status" value="1"/>
</dbReference>
<evidence type="ECO:0000313" key="10">
    <source>
        <dbReference type="EMBL" id="QDT09306.1"/>
    </source>
</evidence>
<dbReference type="InterPro" id="IPR010996">
    <property type="entry name" value="HHH_MUS81"/>
</dbReference>
<dbReference type="SUPFAM" id="SSF89550">
    <property type="entry name" value="PHP domain-like"/>
    <property type="match status" value="1"/>
</dbReference>
<dbReference type="GO" id="GO:0008270">
    <property type="term" value="F:zinc ion binding"/>
    <property type="evidence" value="ECO:0007669"/>
    <property type="project" value="TreeGrafter"/>
</dbReference>
<evidence type="ECO:0000256" key="5">
    <source>
        <dbReference type="ARBA" id="ARBA00022932"/>
    </source>
</evidence>
<dbReference type="InterPro" id="IPR002008">
    <property type="entry name" value="DNA_pol_X_beta-like"/>
</dbReference>
<keyword evidence="10" id="KW-0269">Exonuclease</keyword>
<dbReference type="GO" id="GO:0042578">
    <property type="term" value="F:phosphoric ester hydrolase activity"/>
    <property type="evidence" value="ECO:0007669"/>
    <property type="project" value="TreeGrafter"/>
</dbReference>
<dbReference type="Gene3D" id="3.30.210.10">
    <property type="entry name" value="DNA polymerase, thumb domain"/>
    <property type="match status" value="1"/>
</dbReference>
<evidence type="ECO:0000259" key="9">
    <source>
        <dbReference type="SMART" id="SM00483"/>
    </source>
</evidence>
<dbReference type="InterPro" id="IPR043519">
    <property type="entry name" value="NT_sf"/>
</dbReference>
<keyword evidence="3" id="KW-0548">Nucleotidyltransferase</keyword>
<dbReference type="GO" id="GO:0003887">
    <property type="term" value="F:DNA-directed DNA polymerase activity"/>
    <property type="evidence" value="ECO:0007669"/>
    <property type="project" value="UniProtKB-KW"/>
</dbReference>
<keyword evidence="10" id="KW-0540">Nuclease</keyword>
<dbReference type="InterPro" id="IPR003141">
    <property type="entry name" value="Pol/His_phosphatase_N"/>
</dbReference>
<dbReference type="Gene3D" id="3.30.460.10">
    <property type="entry name" value="Beta Polymerase, domain 2"/>
    <property type="match status" value="1"/>
</dbReference>
<dbReference type="Gene3D" id="1.10.150.20">
    <property type="entry name" value="5' to 3' exonuclease, C-terminal subdomain"/>
    <property type="match status" value="1"/>
</dbReference>
<dbReference type="InterPro" id="IPR047967">
    <property type="entry name" value="PolX_PHP"/>
</dbReference>
<evidence type="ECO:0000256" key="7">
    <source>
        <dbReference type="ARBA" id="ARBA00049244"/>
    </source>
</evidence>
<dbReference type="InterPro" id="IPR037160">
    <property type="entry name" value="DNA_Pol_thumb_sf"/>
</dbReference>
<dbReference type="InterPro" id="IPR029398">
    <property type="entry name" value="PolB_thumb"/>
</dbReference>
<keyword evidence="11" id="KW-1185">Reference proteome</keyword>
<dbReference type="GO" id="GO:0006281">
    <property type="term" value="P:DNA repair"/>
    <property type="evidence" value="ECO:0007669"/>
    <property type="project" value="UniProtKB-KW"/>
</dbReference>
<dbReference type="PIRSF" id="PIRSF005047">
    <property type="entry name" value="UCP005047_YshC"/>
    <property type="match status" value="1"/>
</dbReference>
<evidence type="ECO:0000256" key="1">
    <source>
        <dbReference type="ARBA" id="ARBA00012417"/>
    </source>
</evidence>
<keyword evidence="2" id="KW-0808">Transferase</keyword>
<dbReference type="NCBIfam" id="NF006375">
    <property type="entry name" value="PRK08609.1"/>
    <property type="match status" value="1"/>
</dbReference>
<organism evidence="10 11">
    <name type="scientific">Stieleria marina</name>
    <dbReference type="NCBI Taxonomy" id="1930275"/>
    <lineage>
        <taxon>Bacteria</taxon>
        <taxon>Pseudomonadati</taxon>
        <taxon>Planctomycetota</taxon>
        <taxon>Planctomycetia</taxon>
        <taxon>Pirellulales</taxon>
        <taxon>Pirellulaceae</taxon>
        <taxon>Stieleria</taxon>
    </lineage>
</organism>
<dbReference type="SUPFAM" id="SSF158702">
    <property type="entry name" value="Sec63 N-terminal domain-like"/>
    <property type="match status" value="1"/>
</dbReference>
<protein>
    <recommendedName>
        <fullName evidence="1">DNA-directed DNA polymerase</fullName>
        <ecNumber evidence="1">2.7.7.7</ecNumber>
    </recommendedName>
</protein>
<evidence type="ECO:0000259" key="8">
    <source>
        <dbReference type="SMART" id="SM00481"/>
    </source>
</evidence>
<dbReference type="SUPFAM" id="SSF81301">
    <property type="entry name" value="Nucleotidyltransferase"/>
    <property type="match status" value="1"/>
</dbReference>
<keyword evidence="10" id="KW-0378">Hydrolase</keyword>